<evidence type="ECO:0000313" key="1">
    <source>
        <dbReference type="EMBL" id="KAH9480227.1"/>
    </source>
</evidence>
<organism evidence="1 2">
    <name type="scientific">Psilocybe cubensis</name>
    <name type="common">Psychedelic mushroom</name>
    <name type="synonym">Stropharia cubensis</name>
    <dbReference type="NCBI Taxonomy" id="181762"/>
    <lineage>
        <taxon>Eukaryota</taxon>
        <taxon>Fungi</taxon>
        <taxon>Dikarya</taxon>
        <taxon>Basidiomycota</taxon>
        <taxon>Agaricomycotina</taxon>
        <taxon>Agaricomycetes</taxon>
        <taxon>Agaricomycetidae</taxon>
        <taxon>Agaricales</taxon>
        <taxon>Agaricineae</taxon>
        <taxon>Strophariaceae</taxon>
        <taxon>Psilocybe</taxon>
    </lineage>
</organism>
<evidence type="ECO:0000313" key="2">
    <source>
        <dbReference type="Proteomes" id="UP000664032"/>
    </source>
</evidence>
<dbReference type="Proteomes" id="UP000664032">
    <property type="component" value="Unassembled WGS sequence"/>
</dbReference>
<proteinExistence type="predicted"/>
<dbReference type="EMBL" id="JAFIQS020000006">
    <property type="protein sequence ID" value="KAH9480227.1"/>
    <property type="molecule type" value="Genomic_DNA"/>
</dbReference>
<reference evidence="1" key="1">
    <citation type="submission" date="2021-10" db="EMBL/GenBank/DDBJ databases">
        <title>Psilocybe cubensis genome.</title>
        <authorList>
            <person name="Mckernan K.J."/>
            <person name="Crawford S."/>
            <person name="Trippe A."/>
            <person name="Kane L.T."/>
            <person name="Mclaughlin S."/>
        </authorList>
    </citation>
    <scope>NUCLEOTIDE SEQUENCE</scope>
    <source>
        <strain evidence="1">MGC-MH-2018</strain>
    </source>
</reference>
<gene>
    <name evidence="1" type="ORF">JR316_0006825</name>
</gene>
<protein>
    <submittedName>
        <fullName evidence="1">Uncharacterized protein</fullName>
    </submittedName>
</protein>
<sequence>MTDRASTKLHIPHPHEPGIQLVGVLEQLAPTESTHGRKIALILHGTMGHKDYLFQRRLALRLPFDSFRFDFRGNHETGGTWKQGALADDILDLQAVVDYLKVTYGYVVELLVGHSRGSIVAFRWLSTTEDGRKVPAFVNASGRYRMAKILESPAGSVWKEHFEKHGSYTWNVTVARKPVVATITPEDVQEFVSWDTSLVWDKFPQHTDVLTLHGLSDKTVPPYDAMIYASALSDRSPGTHTLHLMEDADHNFTGRQDDVVDAILQWWDARTRKEIKTGIWVGGIKGKL</sequence>
<keyword evidence="2" id="KW-1185">Reference proteome</keyword>
<comment type="caution">
    <text evidence="1">The sequence shown here is derived from an EMBL/GenBank/DDBJ whole genome shotgun (WGS) entry which is preliminary data.</text>
</comment>
<name>A0ACB8GXR5_PSICU</name>
<accession>A0ACB8GXR5</accession>